<dbReference type="EMBL" id="LBWB01000037">
    <property type="protein sequence ID" value="KKQ98668.1"/>
    <property type="molecule type" value="Genomic_DNA"/>
</dbReference>
<dbReference type="Proteomes" id="UP000033881">
    <property type="component" value="Unassembled WGS sequence"/>
</dbReference>
<evidence type="ECO:0000259" key="1">
    <source>
        <dbReference type="Pfam" id="PF23872"/>
    </source>
</evidence>
<evidence type="ECO:0000313" key="2">
    <source>
        <dbReference type="EMBL" id="KKQ98668.1"/>
    </source>
</evidence>
<protein>
    <recommendedName>
        <fullName evidence="1">DUF7227 domain-containing protein</fullName>
    </recommendedName>
</protein>
<gene>
    <name evidence="2" type="ORF">UT24_C0037G0007</name>
</gene>
<proteinExistence type="predicted"/>
<name>A0A0G0M3B1_9BACT</name>
<organism evidence="2 3">
    <name type="scientific">Candidatus Woesebacteria bacterium GW2011_GWB1_39_12</name>
    <dbReference type="NCBI Taxonomy" id="1618574"/>
    <lineage>
        <taxon>Bacteria</taxon>
        <taxon>Candidatus Woeseibacteriota</taxon>
    </lineage>
</organism>
<evidence type="ECO:0000313" key="3">
    <source>
        <dbReference type="Proteomes" id="UP000033881"/>
    </source>
</evidence>
<accession>A0A0G0M3B1</accession>
<sequence length="240" mass="26745">MRVHLTLRSDNKKTGKIPVSMTEQSSCPNSCAWIKKGCYAKYGPLRLHWDKLSGKNSGSKVKKKHILSWSEFIQKVRQFPIGQLWRHNQAGDLPGKNKRINFRMLAQLVRANKGKKGFTYTHKDPYIPGNRMAIEYANANGLTVNLSADNLEQADRFVALNIAPVCVVVPSEYAELKTSFYTPAGNKIVLCPAARKDLNVSCDSCRLCAFPKRKAIIAFLAHGVAKKTVSQRASLNIVEG</sequence>
<comment type="caution">
    <text evidence="2">The sequence shown here is derived from an EMBL/GenBank/DDBJ whole genome shotgun (WGS) entry which is preliminary data.</text>
</comment>
<dbReference type="Pfam" id="PF23872">
    <property type="entry name" value="DUF7227"/>
    <property type="match status" value="1"/>
</dbReference>
<reference evidence="2 3" key="1">
    <citation type="journal article" date="2015" name="Nature">
        <title>rRNA introns, odd ribosomes, and small enigmatic genomes across a large radiation of phyla.</title>
        <authorList>
            <person name="Brown C.T."/>
            <person name="Hug L.A."/>
            <person name="Thomas B.C."/>
            <person name="Sharon I."/>
            <person name="Castelle C.J."/>
            <person name="Singh A."/>
            <person name="Wilkins M.J."/>
            <person name="Williams K.H."/>
            <person name="Banfield J.F."/>
        </authorList>
    </citation>
    <scope>NUCLEOTIDE SEQUENCE [LARGE SCALE GENOMIC DNA]</scope>
</reference>
<dbReference type="STRING" id="1618574.UT24_C0037G0007"/>
<dbReference type="InterPro" id="IPR055651">
    <property type="entry name" value="DUF7227"/>
</dbReference>
<feature type="domain" description="DUF7227" evidence="1">
    <location>
        <begin position="1"/>
        <end position="231"/>
    </location>
</feature>
<dbReference type="AlphaFoldDB" id="A0A0G0M3B1"/>